<dbReference type="PROSITE" id="PS50920">
    <property type="entry name" value="SOLCAR"/>
    <property type="match status" value="3"/>
</dbReference>
<evidence type="ECO:0000256" key="3">
    <source>
        <dbReference type="ARBA" id="ARBA00022692"/>
    </source>
</evidence>
<dbReference type="GO" id="GO:0005743">
    <property type="term" value="C:mitochondrial inner membrane"/>
    <property type="evidence" value="ECO:0007669"/>
    <property type="project" value="UniProtKB-SubCell"/>
</dbReference>
<proteinExistence type="inferred from homology"/>
<dbReference type="GO" id="GO:0005509">
    <property type="term" value="F:calcium ion binding"/>
    <property type="evidence" value="ECO:0007669"/>
    <property type="project" value="InterPro"/>
</dbReference>
<name>I0YRI8_COCSC</name>
<gene>
    <name evidence="10" type="ORF">COCSUDRAFT_67030</name>
</gene>
<dbReference type="GO" id="GO:0055085">
    <property type="term" value="P:transmembrane transport"/>
    <property type="evidence" value="ECO:0007669"/>
    <property type="project" value="InterPro"/>
</dbReference>
<accession>I0YRI8</accession>
<dbReference type="EMBL" id="AGSI01000013">
    <property type="protein sequence ID" value="EIE21007.1"/>
    <property type="molecule type" value="Genomic_DNA"/>
</dbReference>
<dbReference type="Gene3D" id="1.10.238.10">
    <property type="entry name" value="EF-hand"/>
    <property type="match status" value="1"/>
</dbReference>
<dbReference type="Proteomes" id="UP000007264">
    <property type="component" value="Unassembled WGS sequence"/>
</dbReference>
<dbReference type="SUPFAM" id="SSF47473">
    <property type="entry name" value="EF-hand"/>
    <property type="match status" value="1"/>
</dbReference>
<dbReference type="PROSITE" id="PS50222">
    <property type="entry name" value="EF_HAND_2"/>
    <property type="match status" value="2"/>
</dbReference>
<dbReference type="InterPro" id="IPR023395">
    <property type="entry name" value="MCP_dom_sf"/>
</dbReference>
<evidence type="ECO:0000256" key="4">
    <source>
        <dbReference type="ARBA" id="ARBA00022737"/>
    </source>
</evidence>
<dbReference type="PRINTS" id="PR00926">
    <property type="entry name" value="MITOCARRIER"/>
</dbReference>
<evidence type="ECO:0000256" key="7">
    <source>
        <dbReference type="PROSITE-ProRule" id="PRU00282"/>
    </source>
</evidence>
<evidence type="ECO:0000256" key="6">
    <source>
        <dbReference type="ARBA" id="ARBA00023136"/>
    </source>
</evidence>
<dbReference type="OrthoDB" id="270584at2759"/>
<dbReference type="Pfam" id="PF00153">
    <property type="entry name" value="Mito_carr"/>
    <property type="match status" value="3"/>
</dbReference>
<keyword evidence="3 7" id="KW-0812">Transmembrane</keyword>
<dbReference type="InterPro" id="IPR002048">
    <property type="entry name" value="EF_hand_dom"/>
</dbReference>
<evidence type="ECO:0000256" key="2">
    <source>
        <dbReference type="ARBA" id="ARBA00022448"/>
    </source>
</evidence>
<dbReference type="SUPFAM" id="SSF103506">
    <property type="entry name" value="Mitochondrial carrier"/>
    <property type="match status" value="1"/>
</dbReference>
<evidence type="ECO:0000256" key="8">
    <source>
        <dbReference type="RuleBase" id="RU000488"/>
    </source>
</evidence>
<feature type="repeat" description="Solcar" evidence="7">
    <location>
        <begin position="274"/>
        <end position="359"/>
    </location>
</feature>
<reference evidence="10 11" key="1">
    <citation type="journal article" date="2012" name="Genome Biol.">
        <title>The genome of the polar eukaryotic microalga coccomyxa subellipsoidea reveals traits of cold adaptation.</title>
        <authorList>
            <person name="Blanc G."/>
            <person name="Agarkova I."/>
            <person name="Grimwood J."/>
            <person name="Kuo A."/>
            <person name="Brueggeman A."/>
            <person name="Dunigan D."/>
            <person name="Gurnon J."/>
            <person name="Ladunga I."/>
            <person name="Lindquist E."/>
            <person name="Lucas S."/>
            <person name="Pangilinan J."/>
            <person name="Proschold T."/>
            <person name="Salamov A."/>
            <person name="Schmutz J."/>
            <person name="Weeks D."/>
            <person name="Yamada T."/>
            <person name="Claverie J.M."/>
            <person name="Grigoriev I."/>
            <person name="Van Etten J."/>
            <person name="Lomsadze A."/>
            <person name="Borodovsky M."/>
        </authorList>
    </citation>
    <scope>NUCLEOTIDE SEQUENCE [LARGE SCALE GENOMIC DNA]</scope>
    <source>
        <strain evidence="10 11">C-169</strain>
    </source>
</reference>
<protein>
    <submittedName>
        <fullName evidence="10">Mitochondrial carrier</fullName>
    </submittedName>
</protein>
<dbReference type="RefSeq" id="XP_005645551.1">
    <property type="nucleotide sequence ID" value="XM_005645494.1"/>
</dbReference>
<dbReference type="Gene3D" id="1.50.40.10">
    <property type="entry name" value="Mitochondrial carrier domain"/>
    <property type="match status" value="1"/>
</dbReference>
<dbReference type="AlphaFoldDB" id="I0YRI8"/>
<feature type="domain" description="EF-hand" evidence="9">
    <location>
        <begin position="21"/>
        <end position="56"/>
    </location>
</feature>
<feature type="repeat" description="Solcar" evidence="7">
    <location>
        <begin position="183"/>
        <end position="267"/>
    </location>
</feature>
<keyword evidence="2 8" id="KW-0813">Transport</keyword>
<keyword evidence="4" id="KW-0677">Repeat</keyword>
<evidence type="ECO:0000256" key="5">
    <source>
        <dbReference type="ARBA" id="ARBA00022989"/>
    </source>
</evidence>
<keyword evidence="5" id="KW-1133">Transmembrane helix</keyword>
<dbReference type="InterPro" id="IPR011992">
    <property type="entry name" value="EF-hand-dom_pair"/>
</dbReference>
<feature type="repeat" description="Solcar" evidence="7">
    <location>
        <begin position="369"/>
        <end position="455"/>
    </location>
</feature>
<evidence type="ECO:0000259" key="9">
    <source>
        <dbReference type="PROSITE" id="PS50222"/>
    </source>
</evidence>
<dbReference type="KEGG" id="csl:COCSUDRAFT_67030"/>
<organism evidence="10 11">
    <name type="scientific">Coccomyxa subellipsoidea (strain C-169)</name>
    <name type="common">Green microalga</name>
    <dbReference type="NCBI Taxonomy" id="574566"/>
    <lineage>
        <taxon>Eukaryota</taxon>
        <taxon>Viridiplantae</taxon>
        <taxon>Chlorophyta</taxon>
        <taxon>core chlorophytes</taxon>
        <taxon>Trebouxiophyceae</taxon>
        <taxon>Trebouxiophyceae incertae sedis</taxon>
        <taxon>Coccomyxaceae</taxon>
        <taxon>Coccomyxa</taxon>
        <taxon>Coccomyxa subellipsoidea</taxon>
    </lineage>
</organism>
<comment type="subcellular location">
    <subcellularLocation>
        <location evidence="1">Mitochondrion inner membrane</location>
        <topology evidence="1">Multi-pass membrane protein</topology>
    </subcellularLocation>
</comment>
<comment type="similarity">
    <text evidence="8">Belongs to the mitochondrial carrier (TC 2.A.29) family.</text>
</comment>
<comment type="caution">
    <text evidence="10">The sequence shown here is derived from an EMBL/GenBank/DDBJ whole genome shotgun (WGS) entry which is preliminary data.</text>
</comment>
<dbReference type="GeneID" id="17038974"/>
<dbReference type="InterPro" id="IPR002067">
    <property type="entry name" value="MCP"/>
</dbReference>
<dbReference type="PANTHER" id="PTHR24089">
    <property type="entry name" value="SOLUTE CARRIER FAMILY 25"/>
    <property type="match status" value="1"/>
</dbReference>
<evidence type="ECO:0000256" key="1">
    <source>
        <dbReference type="ARBA" id="ARBA00004448"/>
    </source>
</evidence>
<evidence type="ECO:0000313" key="10">
    <source>
        <dbReference type="EMBL" id="EIE21007.1"/>
    </source>
</evidence>
<keyword evidence="6 7" id="KW-0472">Membrane</keyword>
<dbReference type="InterPro" id="IPR018108">
    <property type="entry name" value="MCP_transmembrane"/>
</dbReference>
<dbReference type="STRING" id="574566.I0YRI8"/>
<dbReference type="eggNOG" id="KOG0036">
    <property type="taxonomic scope" value="Eukaryota"/>
</dbReference>
<evidence type="ECO:0000313" key="11">
    <source>
        <dbReference type="Proteomes" id="UP000007264"/>
    </source>
</evidence>
<sequence length="483" mass="51836">MSSNIAMDLSMVPGTPSATWATDLRLRQTFDEIDEGHKGFLEEGDLRQYAQQHGLPTEYIPAFMQSALRGGHTYLSFDRFRQYISGRESSLKRTFDRLDADGDGRLTAEEAVEALLQHALEPTGVRRRQQSGRSMSFSDFRQLFLLLPQTDMLVDYWLRAACPGACDIGGGVVMHDGNASARGSPWGHLMAGAAAGALSRTAVAPLETLRLQAMVGQSKAPNLMAAARGIVASSGVAGLYRGNLVNVLRSAPQKSLDFFAFDMFKGLLRAKGARTPLPVFAAAGMAGAASSALLYPLEVVRSRITCDTLGLYGGTGHTLRRIVREEGFGALYRGIGPSVAAIIPEAAITYGLFDTLKRGYARVGGRGEAGVLPSISFGVVSAFVGQLVAFPLETVSRRMQVGGCSSEALGFLPTLRDIVRKDGALALYKGVGAASLRVIPMAVVSFGTYEAVRLWLTALEEHLRQHRSADGMQESQPVCVSNK</sequence>
<feature type="domain" description="EF-hand" evidence="9">
    <location>
        <begin position="86"/>
        <end position="121"/>
    </location>
</feature>
<keyword evidence="11" id="KW-1185">Reference proteome</keyword>